<reference evidence="1" key="1">
    <citation type="submission" date="2016-10" db="EMBL/GenBank/DDBJ databases">
        <authorList>
            <person name="de Groot N.N."/>
        </authorList>
    </citation>
    <scope>NUCLEOTIDE SEQUENCE</scope>
</reference>
<dbReference type="GO" id="GO:0008967">
    <property type="term" value="F:phosphoglycolate phosphatase activity"/>
    <property type="evidence" value="ECO:0007669"/>
    <property type="project" value="TreeGrafter"/>
</dbReference>
<dbReference type="InterPro" id="IPR041492">
    <property type="entry name" value="HAD_2"/>
</dbReference>
<gene>
    <name evidence="1" type="ORF">MNB_SV-15-1320</name>
</gene>
<name>A0A1W1EIM6_9ZZZZ</name>
<dbReference type="Gene3D" id="1.10.150.240">
    <property type="entry name" value="Putative phosphatase, domain 2"/>
    <property type="match status" value="1"/>
</dbReference>
<dbReference type="NCBIfam" id="TIGR01549">
    <property type="entry name" value="HAD-SF-IA-v1"/>
    <property type="match status" value="1"/>
</dbReference>
<dbReference type="EMBL" id="FRYL01000017">
    <property type="protein sequence ID" value="SHO80721.1"/>
    <property type="molecule type" value="Genomic_DNA"/>
</dbReference>
<dbReference type="Gene3D" id="3.40.50.1000">
    <property type="entry name" value="HAD superfamily/HAD-like"/>
    <property type="match status" value="1"/>
</dbReference>
<dbReference type="GO" id="GO:0006281">
    <property type="term" value="P:DNA repair"/>
    <property type="evidence" value="ECO:0007669"/>
    <property type="project" value="TreeGrafter"/>
</dbReference>
<dbReference type="InterPro" id="IPR050155">
    <property type="entry name" value="HAD-like_hydrolase_sf"/>
</dbReference>
<proteinExistence type="predicted"/>
<dbReference type="Pfam" id="PF13419">
    <property type="entry name" value="HAD_2"/>
    <property type="match status" value="1"/>
</dbReference>
<dbReference type="InterPro" id="IPR023198">
    <property type="entry name" value="PGP-like_dom2"/>
</dbReference>
<dbReference type="SUPFAM" id="SSF56784">
    <property type="entry name" value="HAD-like"/>
    <property type="match status" value="1"/>
</dbReference>
<organism evidence="1">
    <name type="scientific">hydrothermal vent metagenome</name>
    <dbReference type="NCBI Taxonomy" id="652676"/>
    <lineage>
        <taxon>unclassified sequences</taxon>
        <taxon>metagenomes</taxon>
        <taxon>ecological metagenomes</taxon>
    </lineage>
</organism>
<dbReference type="InterPro" id="IPR023214">
    <property type="entry name" value="HAD_sf"/>
</dbReference>
<protein>
    <submittedName>
        <fullName evidence="1">Predicted phosphatase</fullName>
    </submittedName>
</protein>
<dbReference type="InterPro" id="IPR036412">
    <property type="entry name" value="HAD-like_sf"/>
</dbReference>
<accession>A0A1W1EIM6</accession>
<dbReference type="PANTHER" id="PTHR43434:SF1">
    <property type="entry name" value="PHOSPHOGLYCOLATE PHOSPHATASE"/>
    <property type="match status" value="1"/>
</dbReference>
<dbReference type="InterPro" id="IPR006439">
    <property type="entry name" value="HAD-SF_hydro_IA"/>
</dbReference>
<dbReference type="NCBIfam" id="TIGR01509">
    <property type="entry name" value="HAD-SF-IA-v3"/>
    <property type="match status" value="1"/>
</dbReference>
<sequence>MDGTLIDSSITIANAINFVREKLGLEPMSSEEILKDVNNHTLNPAKHFYNIEEFEPIHEEWFNQYYSENHHKELILYDGIIDMLRDIKANNKKLAIATNAYRVSTISSLKFLGILELFDIIVSQDEVENGKPSPDMLFKILDELDISNDDAIFIGDGSRDLLASRSANIDYLMVNWGFSADDKSAIVSVEELRDRL</sequence>
<dbReference type="PANTHER" id="PTHR43434">
    <property type="entry name" value="PHOSPHOGLYCOLATE PHOSPHATASE"/>
    <property type="match status" value="1"/>
</dbReference>
<dbReference type="AlphaFoldDB" id="A0A1W1EIM6"/>
<evidence type="ECO:0000313" key="1">
    <source>
        <dbReference type="EMBL" id="SHO80721.1"/>
    </source>
</evidence>